<gene>
    <name evidence="1" type="ORF">CR513_06979</name>
</gene>
<dbReference type="EMBL" id="QJKJ01001213">
    <property type="protein sequence ID" value="RDY08749.1"/>
    <property type="molecule type" value="Genomic_DNA"/>
</dbReference>
<dbReference type="AlphaFoldDB" id="A0A371I157"/>
<organism evidence="1 2">
    <name type="scientific">Mucuna pruriens</name>
    <name type="common">Velvet bean</name>
    <name type="synonym">Dolichos pruriens</name>
    <dbReference type="NCBI Taxonomy" id="157652"/>
    <lineage>
        <taxon>Eukaryota</taxon>
        <taxon>Viridiplantae</taxon>
        <taxon>Streptophyta</taxon>
        <taxon>Embryophyta</taxon>
        <taxon>Tracheophyta</taxon>
        <taxon>Spermatophyta</taxon>
        <taxon>Magnoliopsida</taxon>
        <taxon>eudicotyledons</taxon>
        <taxon>Gunneridae</taxon>
        <taxon>Pentapetalae</taxon>
        <taxon>rosids</taxon>
        <taxon>fabids</taxon>
        <taxon>Fabales</taxon>
        <taxon>Fabaceae</taxon>
        <taxon>Papilionoideae</taxon>
        <taxon>50 kb inversion clade</taxon>
        <taxon>NPAAA clade</taxon>
        <taxon>indigoferoid/millettioid clade</taxon>
        <taxon>Phaseoleae</taxon>
        <taxon>Mucuna</taxon>
    </lineage>
</organism>
<proteinExistence type="predicted"/>
<reference evidence="1" key="1">
    <citation type="submission" date="2018-05" db="EMBL/GenBank/DDBJ databases">
        <title>Draft genome of Mucuna pruriens seed.</title>
        <authorList>
            <person name="Nnadi N.E."/>
            <person name="Vos R."/>
            <person name="Hasami M.H."/>
            <person name="Devisetty U.K."/>
            <person name="Aguiy J.C."/>
        </authorList>
    </citation>
    <scope>NUCLEOTIDE SEQUENCE [LARGE SCALE GENOMIC DNA]</scope>
    <source>
        <strain evidence="1">JCA_2017</strain>
    </source>
</reference>
<comment type="caution">
    <text evidence="1">The sequence shown here is derived from an EMBL/GenBank/DDBJ whole genome shotgun (WGS) entry which is preliminary data.</text>
</comment>
<keyword evidence="2" id="KW-1185">Reference proteome</keyword>
<protein>
    <submittedName>
        <fullName evidence="1">Uncharacterized protein</fullName>
    </submittedName>
</protein>
<evidence type="ECO:0000313" key="1">
    <source>
        <dbReference type="EMBL" id="RDY08749.1"/>
    </source>
</evidence>
<dbReference type="Proteomes" id="UP000257109">
    <property type="component" value="Unassembled WGS sequence"/>
</dbReference>
<name>A0A371I157_MUCPR</name>
<feature type="non-terminal residue" evidence="1">
    <location>
        <position position="1"/>
    </location>
</feature>
<dbReference type="OrthoDB" id="1698982at2759"/>
<evidence type="ECO:0000313" key="2">
    <source>
        <dbReference type="Proteomes" id="UP000257109"/>
    </source>
</evidence>
<accession>A0A371I157</accession>
<sequence>MWDAIQITYEGIKDVQLRKATTLMRHYEIFTMKQDETIDEIATKIVQFGGLYLQIWHAQDSNIIMKIKSGNKQRLATKSN</sequence>